<organism evidence="2 3">
    <name type="scientific">Candidatus Uhrbacteria bacterium GW2011_GWC2_41_11</name>
    <dbReference type="NCBI Taxonomy" id="1618985"/>
    <lineage>
        <taxon>Bacteria</taxon>
        <taxon>Candidatus Uhriibacteriota</taxon>
    </lineage>
</organism>
<evidence type="ECO:0000313" key="2">
    <source>
        <dbReference type="EMBL" id="KKR87071.1"/>
    </source>
</evidence>
<dbReference type="InterPro" id="IPR043725">
    <property type="entry name" value="DUF5667"/>
</dbReference>
<proteinExistence type="predicted"/>
<accession>A0A0G0UHS8</accession>
<dbReference type="PATRIC" id="fig|1618985.3.peg.500"/>
<dbReference type="EMBL" id="LCAH01000006">
    <property type="protein sequence ID" value="KKR87071.1"/>
    <property type="molecule type" value="Genomic_DNA"/>
</dbReference>
<dbReference type="Proteomes" id="UP000034616">
    <property type="component" value="Unassembled WGS sequence"/>
</dbReference>
<reference evidence="2 3" key="1">
    <citation type="journal article" date="2015" name="Nature">
        <title>rRNA introns, odd ribosomes, and small enigmatic genomes across a large radiation of phyla.</title>
        <authorList>
            <person name="Brown C.T."/>
            <person name="Hug L.A."/>
            <person name="Thomas B.C."/>
            <person name="Sharon I."/>
            <person name="Castelle C.J."/>
            <person name="Singh A."/>
            <person name="Wilkins M.J."/>
            <person name="Williams K.H."/>
            <person name="Banfield J.F."/>
        </authorList>
    </citation>
    <scope>NUCLEOTIDE SEQUENCE [LARGE SCALE GENOMIC DNA]</scope>
</reference>
<sequence length="356" mass="40287">MNEKELLHLLKQVKDTPVFGGDFQRSKMEEGWKHLAEQLSFKQTTLPSAPVLSWKDFFSYIEKTIFRTFLRPVSIGASLFSLVFMGWIATVNASFSSVPGDFLYPVKLATERVQLTLAITNNEQRARLHAEFASRRLEEVMDIAGSNRTAKDVRMHEAVAGFKQEIASVNEEFVQATTGNVQEAFEMAKVVDRKVGEYEAVFARNEENPSLNEHRIEVDAARQIVEETKQQVTDAIVTTHEATPEPATTVYLQSTFQRDLGEIRTTMNSYYGRITVIEQVLNTQTLDNEEKYRTDAESFKRSLQNFESSLIEAMDFFAAGGFRRVSEMVSQLKGDLTSMGSAIQTMEIEISTKVSL</sequence>
<protein>
    <recommendedName>
        <fullName evidence="1">DUF5667 domain-containing protein</fullName>
    </recommendedName>
</protein>
<dbReference type="Pfam" id="PF18915">
    <property type="entry name" value="DUF5667"/>
    <property type="match status" value="1"/>
</dbReference>
<evidence type="ECO:0000259" key="1">
    <source>
        <dbReference type="Pfam" id="PF18915"/>
    </source>
</evidence>
<name>A0A0G0UHS8_9BACT</name>
<feature type="domain" description="DUF5667" evidence="1">
    <location>
        <begin position="97"/>
        <end position="186"/>
    </location>
</feature>
<evidence type="ECO:0000313" key="3">
    <source>
        <dbReference type="Proteomes" id="UP000034616"/>
    </source>
</evidence>
<dbReference type="AlphaFoldDB" id="A0A0G0UHS8"/>
<gene>
    <name evidence="2" type="ORF">UU35_C0006G0024</name>
</gene>
<comment type="caution">
    <text evidence="2">The sequence shown here is derived from an EMBL/GenBank/DDBJ whole genome shotgun (WGS) entry which is preliminary data.</text>
</comment>